<dbReference type="SUPFAM" id="SSF56112">
    <property type="entry name" value="Protein kinase-like (PK-like)"/>
    <property type="match status" value="1"/>
</dbReference>
<dbReference type="InterPro" id="IPR043377">
    <property type="entry name" value="GSTT1/2/3"/>
</dbReference>
<name>A0A830BEF7_9LAMI</name>
<dbReference type="PANTHER" id="PTHR44750:SF1">
    <property type="entry name" value="GLUTATHIONE S-TRANSFERASE T1-RELATED"/>
    <property type="match status" value="1"/>
</dbReference>
<accession>A0A830BEF7</accession>
<gene>
    <name evidence="1" type="ORF">PHJA_000696400</name>
</gene>
<evidence type="ECO:0000313" key="1">
    <source>
        <dbReference type="EMBL" id="GFP85527.1"/>
    </source>
</evidence>
<dbReference type="InterPro" id="IPR011009">
    <property type="entry name" value="Kinase-like_dom_sf"/>
</dbReference>
<comment type="caution">
    <text evidence="1">The sequence shown here is derived from an EMBL/GenBank/DDBJ whole genome shotgun (WGS) entry which is preliminary data.</text>
</comment>
<dbReference type="PANTHER" id="PTHR44750">
    <property type="entry name" value="GLUTATHIONE S-TRANSFERASE T1-RELATED"/>
    <property type="match status" value="1"/>
</dbReference>
<dbReference type="Proteomes" id="UP000653305">
    <property type="component" value="Unassembled WGS sequence"/>
</dbReference>
<dbReference type="Gene3D" id="3.30.200.20">
    <property type="entry name" value="Phosphorylase Kinase, domain 1"/>
    <property type="match status" value="1"/>
</dbReference>
<reference evidence="1" key="1">
    <citation type="submission" date="2020-07" db="EMBL/GenBank/DDBJ databases">
        <title>Ethylene signaling mediates host invasion by parasitic plants.</title>
        <authorList>
            <person name="Yoshida S."/>
        </authorList>
    </citation>
    <scope>NUCLEOTIDE SEQUENCE</scope>
    <source>
        <strain evidence="1">Okayama</strain>
    </source>
</reference>
<protein>
    <submittedName>
        <fullName evidence="1">Callose synthase 3</fullName>
    </submittedName>
</protein>
<dbReference type="AlphaFoldDB" id="A0A830BEF7"/>
<dbReference type="EMBL" id="BMAC01000107">
    <property type="protein sequence ID" value="GFP85527.1"/>
    <property type="molecule type" value="Genomic_DNA"/>
</dbReference>
<sequence>MAVMSEQATGSGGGAGCCYFLAAAIVELWGPRRFMVNRDFGSPATTSIGNMDLLSNAMNDSNGEGKAALGKGERLDGFGYEMDMKVNSFESKDKGVPSEVVREISALKELSHRNVVRLRGVYDDSDGFHLIFELRELDLDRSSILITSEINSMKQIPGIVHGDFKLFERYGDVLHRVCHATLIYLAATFPGVADHCHPRCNSELASYTEHVIPCEVKIHYKVVSAATWVLVLPVTYAYTWNHNPPGFAQTIKSWAGHNSIAPSLKRDKKDSSSCF</sequence>
<dbReference type="OrthoDB" id="1434680at2759"/>
<keyword evidence="2" id="KW-1185">Reference proteome</keyword>
<proteinExistence type="predicted"/>
<evidence type="ECO:0000313" key="2">
    <source>
        <dbReference type="Proteomes" id="UP000653305"/>
    </source>
</evidence>
<organism evidence="1 2">
    <name type="scientific">Phtheirospermum japonicum</name>
    <dbReference type="NCBI Taxonomy" id="374723"/>
    <lineage>
        <taxon>Eukaryota</taxon>
        <taxon>Viridiplantae</taxon>
        <taxon>Streptophyta</taxon>
        <taxon>Embryophyta</taxon>
        <taxon>Tracheophyta</taxon>
        <taxon>Spermatophyta</taxon>
        <taxon>Magnoliopsida</taxon>
        <taxon>eudicotyledons</taxon>
        <taxon>Gunneridae</taxon>
        <taxon>Pentapetalae</taxon>
        <taxon>asterids</taxon>
        <taxon>lamiids</taxon>
        <taxon>Lamiales</taxon>
        <taxon>Orobanchaceae</taxon>
        <taxon>Orobanchaceae incertae sedis</taxon>
        <taxon>Phtheirospermum</taxon>
    </lineage>
</organism>